<protein>
    <recommendedName>
        <fullName evidence="3">Lipoprotein</fullName>
    </recommendedName>
</protein>
<evidence type="ECO:0008006" key="3">
    <source>
        <dbReference type="Google" id="ProtNLM"/>
    </source>
</evidence>
<dbReference type="AlphaFoldDB" id="A0A7S7LXR9"/>
<proteinExistence type="predicted"/>
<dbReference type="EMBL" id="CP054492">
    <property type="protein sequence ID" value="QOY52549.1"/>
    <property type="molecule type" value="Genomic_DNA"/>
</dbReference>
<sequence>MTYAQTKITLISFVVLLTISACGYSPSAKFARNSLGDKISTSVVISAQDPENTVIIKDAVDRAIIEVFQASLVTKALSDTHLILNMGAPSYVPIVYDVNGYIVSYRMSVTLSIEKLNNGLSKNYSAKGNYDFAVAPNAIVTDQQRFEAIGFSTQRAIRSFIAQVSAEGARSKK</sequence>
<dbReference type="PROSITE" id="PS51257">
    <property type="entry name" value="PROKAR_LIPOPROTEIN"/>
    <property type="match status" value="1"/>
</dbReference>
<dbReference type="GO" id="GO:0043165">
    <property type="term" value="P:Gram-negative-bacterium-type cell outer membrane assembly"/>
    <property type="evidence" value="ECO:0007669"/>
    <property type="project" value="InterPro"/>
</dbReference>
<evidence type="ECO:0000313" key="1">
    <source>
        <dbReference type="EMBL" id="QOY52549.1"/>
    </source>
</evidence>
<keyword evidence="2" id="KW-1185">Reference proteome</keyword>
<dbReference type="GO" id="GO:0019867">
    <property type="term" value="C:outer membrane"/>
    <property type="evidence" value="ECO:0007669"/>
    <property type="project" value="InterPro"/>
</dbReference>
<accession>A0A7S7LXR9</accession>
<gene>
    <name evidence="1" type="ORF">HUE88_02330</name>
</gene>
<dbReference type="KEGG" id="sbal:HUE88_02330"/>
<evidence type="ECO:0000313" key="2">
    <source>
        <dbReference type="Proteomes" id="UP000593994"/>
    </source>
</evidence>
<name>A0A7S7LXR9_9BACT</name>
<reference evidence="1 2" key="1">
    <citation type="submission" date="2020-05" db="EMBL/GenBank/DDBJ databases">
        <title>Sulfurimonas marisnigri, sp. nov., and Sulfurimonas baltica, sp. nov., manganese oxide reducing chemolithoautotrophs of the class Epsilonproteobacteria isolated from the pelagic redoxclines of the Black and Baltic Seas and emended description of the genus Sulfurimonas.</title>
        <authorList>
            <person name="Henkel J.V."/>
            <person name="Laudan C."/>
            <person name="Werner J."/>
            <person name="Neu T."/>
            <person name="Plewe S."/>
            <person name="Sproer C."/>
            <person name="Bunk B."/>
            <person name="Schulz-Vogt H.N."/>
        </authorList>
    </citation>
    <scope>NUCLEOTIDE SEQUENCE [LARGE SCALE GENOMIC DNA]</scope>
    <source>
        <strain evidence="1 2">GD2</strain>
    </source>
</reference>
<organism evidence="1 2">
    <name type="scientific">Candidatus Sulfurimonas baltica</name>
    <dbReference type="NCBI Taxonomy" id="2740404"/>
    <lineage>
        <taxon>Bacteria</taxon>
        <taxon>Pseudomonadati</taxon>
        <taxon>Campylobacterota</taxon>
        <taxon>Epsilonproteobacteria</taxon>
        <taxon>Campylobacterales</taxon>
        <taxon>Sulfurimonadaceae</taxon>
        <taxon>Sulfurimonas</taxon>
    </lineage>
</organism>
<dbReference type="Proteomes" id="UP000593994">
    <property type="component" value="Chromosome"/>
</dbReference>
<dbReference type="RefSeq" id="WP_194370682.1">
    <property type="nucleotide sequence ID" value="NZ_CP054492.1"/>
</dbReference>